<accession>A0A106QC99</accession>
<sequence length="91" mass="10201">MHSEKLATHWRSLDDAARTEWLKKLLTVDLCVSAEQLDIKPEELDLVASKAGLVGVCKTVVDAAGMRDWEHGVVGPKFAQHRHKRTLKISK</sequence>
<dbReference type="RefSeq" id="WP_060192722.1">
    <property type="nucleotide sequence ID" value="NZ_LPHD01000049.1"/>
</dbReference>
<evidence type="ECO:0000313" key="2">
    <source>
        <dbReference type="Proteomes" id="UP000060630"/>
    </source>
</evidence>
<comment type="caution">
    <text evidence="1">The sequence shown here is derived from an EMBL/GenBank/DDBJ whole genome shotgun (WGS) entry which is preliminary data.</text>
</comment>
<protein>
    <submittedName>
        <fullName evidence="1">Uncharacterized protein</fullName>
    </submittedName>
</protein>
<name>A0A106QC99_9BURK</name>
<dbReference type="Proteomes" id="UP000060630">
    <property type="component" value="Unassembled WGS sequence"/>
</dbReference>
<proteinExistence type="predicted"/>
<gene>
    <name evidence="1" type="ORF">WL29_23635</name>
</gene>
<dbReference type="AlphaFoldDB" id="A0A106QC99"/>
<organism evidence="1 2">
    <name type="scientific">Burkholderia ubonensis</name>
    <dbReference type="NCBI Taxonomy" id="101571"/>
    <lineage>
        <taxon>Bacteria</taxon>
        <taxon>Pseudomonadati</taxon>
        <taxon>Pseudomonadota</taxon>
        <taxon>Betaproteobacteria</taxon>
        <taxon>Burkholderiales</taxon>
        <taxon>Burkholderiaceae</taxon>
        <taxon>Burkholderia</taxon>
        <taxon>Burkholderia cepacia complex</taxon>
    </lineage>
</organism>
<evidence type="ECO:0000313" key="1">
    <source>
        <dbReference type="EMBL" id="KWA84325.1"/>
    </source>
</evidence>
<reference evidence="1 2" key="1">
    <citation type="submission" date="2015-11" db="EMBL/GenBank/DDBJ databases">
        <title>Expanding the genomic diversity of Burkholderia species for the development of highly accurate diagnostics.</title>
        <authorList>
            <person name="Sahl J."/>
            <person name="Keim P."/>
            <person name="Wagner D."/>
        </authorList>
    </citation>
    <scope>NUCLEOTIDE SEQUENCE [LARGE SCALE GENOMIC DNA]</scope>
    <source>
        <strain evidence="1 2">MSMB2087WGS</strain>
    </source>
</reference>
<dbReference type="EMBL" id="LPHD01000049">
    <property type="protein sequence ID" value="KWA84325.1"/>
    <property type="molecule type" value="Genomic_DNA"/>
</dbReference>